<feature type="modified residue" description="N6-(pyridoxal phosphate)lysine" evidence="5">
    <location>
        <position position="204"/>
    </location>
</feature>
<keyword evidence="4 5" id="KW-0663">Pyridoxal phosphate</keyword>
<proteinExistence type="inferred from homology"/>
<dbReference type="InterPro" id="IPR015422">
    <property type="entry name" value="PyrdxlP-dep_Trfase_small"/>
</dbReference>
<organism evidence="7 8">
    <name type="scientific">Cupriavidus taiwanensis</name>
    <dbReference type="NCBI Taxonomy" id="164546"/>
    <lineage>
        <taxon>Bacteria</taxon>
        <taxon>Pseudomonadati</taxon>
        <taxon>Pseudomonadota</taxon>
        <taxon>Betaproteobacteria</taxon>
        <taxon>Burkholderiales</taxon>
        <taxon>Burkholderiaceae</taxon>
        <taxon>Cupriavidus</taxon>
    </lineage>
</organism>
<evidence type="ECO:0000256" key="5">
    <source>
        <dbReference type="PIRSR" id="PIRSR001434-2"/>
    </source>
</evidence>
<keyword evidence="3 7" id="KW-0808">Transferase</keyword>
<dbReference type="PIRSF" id="PIRSF001434">
    <property type="entry name" value="CGS"/>
    <property type="match status" value="1"/>
</dbReference>
<geneLocation type="plasmid" evidence="7">
    <name>II</name>
</geneLocation>
<dbReference type="GO" id="GO:0003961">
    <property type="term" value="F:O-acetylhomoserine aminocarboxypropyltransferase activity"/>
    <property type="evidence" value="ECO:0007669"/>
    <property type="project" value="UniProtKB-EC"/>
</dbReference>
<accession>A0A375ITG6</accession>
<evidence type="ECO:0000256" key="3">
    <source>
        <dbReference type="ARBA" id="ARBA00022679"/>
    </source>
</evidence>
<dbReference type="Proteomes" id="UP000255505">
    <property type="component" value="Plasmid II"/>
</dbReference>
<evidence type="ECO:0000313" key="8">
    <source>
        <dbReference type="Proteomes" id="UP000255505"/>
    </source>
</evidence>
<dbReference type="Gene3D" id="3.90.1150.10">
    <property type="entry name" value="Aspartate Aminotransferase, domain 1"/>
    <property type="match status" value="1"/>
</dbReference>
<evidence type="ECO:0000256" key="4">
    <source>
        <dbReference type="ARBA" id="ARBA00022898"/>
    </source>
</evidence>
<sequence>MRLETLAVHGGYSPDPTTRAVAVPIYQTVAYAFDNAQHGADLFDLKVAGNIYSRIMNPTNDVLEQRLAALEGGVGALALASGMAAITYAIQTIAEAGDNIVSASQLYGGTYNLLAHTLPQSGIETRFADGRNPSSFGDLIDARTKAVFVESVGNPLGNVVDIAAIARVAHSHGVPLIVDNTVPSPYLCRPFEHGADIVVHSLTKYLGGHGNSVGGAIVDSGKFPWAQHKERFRRLNEPDVSYHGVVYTEALGPAAYIGRARVVPLRNTGAALSPFNAFLILQGIETLALRLDRITDNALAIARHLRQHAKVAWVNFAGLPDHADHALVQQYLGGRGPGILSFGLRQGGREGGARFLDALQLFTRLVNIGDAKSLATHPASTTHRQLNAEELQAAGVSEDMVRLSIGIEHIDDLIEDLDRALAAA</sequence>
<reference evidence="7 8" key="1">
    <citation type="submission" date="2018-01" db="EMBL/GenBank/DDBJ databases">
        <authorList>
            <person name="Gaut B.S."/>
            <person name="Morton B.R."/>
            <person name="Clegg M.T."/>
            <person name="Duvall M.R."/>
        </authorList>
    </citation>
    <scope>NUCLEOTIDE SEQUENCE [LARGE SCALE GENOMIC DNA]</scope>
    <source>
        <strain evidence="7">Cupriavidus taiwanensis LMG 19425</strain>
        <plasmid evidence="8">Plasmid ii</plasmid>
    </source>
</reference>
<gene>
    <name evidence="7" type="primary">metY</name>
    <name evidence="7" type="ORF">CT19425_MP80351</name>
</gene>
<dbReference type="EMBL" id="LT991977">
    <property type="protein sequence ID" value="SPK76722.1"/>
    <property type="molecule type" value="Genomic_DNA"/>
</dbReference>
<name>A0A375ITG6_9BURK</name>
<evidence type="ECO:0000313" key="7">
    <source>
        <dbReference type="EMBL" id="SPK76722.1"/>
    </source>
</evidence>
<dbReference type="GO" id="GO:0006535">
    <property type="term" value="P:cysteine biosynthetic process from serine"/>
    <property type="evidence" value="ECO:0007669"/>
    <property type="project" value="TreeGrafter"/>
</dbReference>
<dbReference type="SUPFAM" id="SSF53383">
    <property type="entry name" value="PLP-dependent transferases"/>
    <property type="match status" value="1"/>
</dbReference>
<dbReference type="PANTHER" id="PTHR43797:SF2">
    <property type="entry name" value="HOMOCYSTEINE_CYSTEINE SYNTHASE"/>
    <property type="match status" value="1"/>
</dbReference>
<dbReference type="CDD" id="cd00614">
    <property type="entry name" value="CGS_like"/>
    <property type="match status" value="1"/>
</dbReference>
<dbReference type="PANTHER" id="PTHR43797">
    <property type="entry name" value="HOMOCYSTEINE/CYSTEINE SYNTHASE"/>
    <property type="match status" value="1"/>
</dbReference>
<dbReference type="Gene3D" id="3.40.640.10">
    <property type="entry name" value="Type I PLP-dependent aspartate aminotransferase-like (Major domain)"/>
    <property type="match status" value="1"/>
</dbReference>
<dbReference type="GO" id="GO:0004124">
    <property type="term" value="F:cysteine synthase activity"/>
    <property type="evidence" value="ECO:0007669"/>
    <property type="project" value="TreeGrafter"/>
</dbReference>
<keyword evidence="7" id="KW-0614">Plasmid</keyword>
<comment type="cofactor">
    <cofactor evidence="1 6">
        <name>pyridoxal 5'-phosphate</name>
        <dbReference type="ChEBI" id="CHEBI:597326"/>
    </cofactor>
</comment>
<dbReference type="PROSITE" id="PS00868">
    <property type="entry name" value="CYS_MET_METAB_PP"/>
    <property type="match status" value="1"/>
</dbReference>
<evidence type="ECO:0000256" key="1">
    <source>
        <dbReference type="ARBA" id="ARBA00001933"/>
    </source>
</evidence>
<evidence type="ECO:0000256" key="6">
    <source>
        <dbReference type="RuleBase" id="RU362118"/>
    </source>
</evidence>
<dbReference type="AlphaFoldDB" id="A0A375ITG6"/>
<dbReference type="GO" id="GO:0019346">
    <property type="term" value="P:transsulfuration"/>
    <property type="evidence" value="ECO:0007669"/>
    <property type="project" value="InterPro"/>
</dbReference>
<dbReference type="InterPro" id="IPR015424">
    <property type="entry name" value="PyrdxlP-dep_Trfase"/>
</dbReference>
<dbReference type="RefSeq" id="WP_115666163.1">
    <property type="nucleotide sequence ID" value="NZ_JAYMSA010000002.1"/>
</dbReference>
<dbReference type="GO" id="GO:0005737">
    <property type="term" value="C:cytoplasm"/>
    <property type="evidence" value="ECO:0007669"/>
    <property type="project" value="TreeGrafter"/>
</dbReference>
<evidence type="ECO:0000256" key="2">
    <source>
        <dbReference type="ARBA" id="ARBA00009077"/>
    </source>
</evidence>
<protein>
    <submittedName>
        <fullName evidence="7">Homocysteine synthase</fullName>
        <ecNumber evidence="7">2.5.1.49</ecNumber>
    </submittedName>
</protein>
<dbReference type="NCBIfam" id="TIGR01326">
    <property type="entry name" value="OAH_OAS_sulfhy"/>
    <property type="match status" value="1"/>
</dbReference>
<dbReference type="GO" id="GO:0030170">
    <property type="term" value="F:pyridoxal phosphate binding"/>
    <property type="evidence" value="ECO:0007669"/>
    <property type="project" value="InterPro"/>
</dbReference>
<dbReference type="InterPro" id="IPR054542">
    <property type="entry name" value="Cys_met_metab_PP"/>
</dbReference>
<dbReference type="Pfam" id="PF01053">
    <property type="entry name" value="Cys_Met_Meta_PP"/>
    <property type="match status" value="1"/>
</dbReference>
<dbReference type="InterPro" id="IPR000277">
    <property type="entry name" value="Cys/Met-Metab_PyrdxlP-dep_enz"/>
</dbReference>
<dbReference type="FunFam" id="3.40.640.10:FF:000035">
    <property type="entry name" value="O-succinylhomoserine sulfhydrylase"/>
    <property type="match status" value="1"/>
</dbReference>
<dbReference type="EC" id="2.5.1.49" evidence="7"/>
<dbReference type="GO" id="GO:0071269">
    <property type="term" value="P:L-homocysteine biosynthetic process"/>
    <property type="evidence" value="ECO:0007669"/>
    <property type="project" value="TreeGrafter"/>
</dbReference>
<dbReference type="InterPro" id="IPR015421">
    <property type="entry name" value="PyrdxlP-dep_Trfase_major"/>
</dbReference>
<dbReference type="InterPro" id="IPR006235">
    <property type="entry name" value="OAc-hSer/O-AcSer_sulfhydrylase"/>
</dbReference>
<comment type="similarity">
    <text evidence="2 6">Belongs to the trans-sulfuration enzymes family.</text>
</comment>